<dbReference type="GO" id="GO:0008643">
    <property type="term" value="P:carbohydrate transport"/>
    <property type="evidence" value="ECO:0007669"/>
    <property type="project" value="InterPro"/>
</dbReference>
<keyword evidence="3" id="KW-0547">Nucleotide-binding</keyword>
<keyword evidence="6" id="KW-0472">Membrane</keyword>
<proteinExistence type="predicted"/>
<gene>
    <name evidence="8" type="ORF">SAMN05421834_102129</name>
</gene>
<dbReference type="PANTHER" id="PTHR43875">
    <property type="entry name" value="MALTODEXTRIN IMPORT ATP-BINDING PROTEIN MSMX"/>
    <property type="match status" value="1"/>
</dbReference>
<evidence type="ECO:0000256" key="2">
    <source>
        <dbReference type="ARBA" id="ARBA00022475"/>
    </source>
</evidence>
<dbReference type="GO" id="GO:0005524">
    <property type="term" value="F:ATP binding"/>
    <property type="evidence" value="ECO:0007669"/>
    <property type="project" value="UniProtKB-KW"/>
</dbReference>
<dbReference type="Gene3D" id="2.40.50.140">
    <property type="entry name" value="Nucleic acid-binding proteins"/>
    <property type="match status" value="1"/>
</dbReference>
<dbReference type="CDD" id="cd03301">
    <property type="entry name" value="ABC_MalK_N"/>
    <property type="match status" value="1"/>
</dbReference>
<evidence type="ECO:0000256" key="4">
    <source>
        <dbReference type="ARBA" id="ARBA00022840"/>
    </source>
</evidence>
<dbReference type="InterPro" id="IPR047641">
    <property type="entry name" value="ABC_transpr_MalK/UgpC-like"/>
</dbReference>
<dbReference type="InterPro" id="IPR008995">
    <property type="entry name" value="Mo/tungstate-bd_C_term_dom"/>
</dbReference>
<sequence>MTEVIGINLDSLVKKFGNVIAVNNINFNIKPGEFFALLGPSGCGKTTTLRLVAGLEEATEGRIMFDDEDVTYKEPKERDVAMVFQDYALYPHMTVAENIGYPLKVRKINKNEIRKKVKETSKQFKISNLLERKPNQLSGGQQQRVALARALVHQPKVFLFDEPLSNLDARLRLESRTFLKHFQSELGITTIYVTHDQSEALALADRIAVLKDGQIRQIGTPREVYENPSDSFVADFIGDPPMNLIDCKLEDNKDNIEIHFPETSVSIPKNKIKLNKPIDLMKDYIFGIRPENVFISENESDIKSEIYAIETLGATTLVTLQVGNSRVRLTLERNIDLEIEQLVQIKFDYNMVRIYEKESGSLIN</sequence>
<dbReference type="STRING" id="56779.SAMN05421834_102129"/>
<keyword evidence="5" id="KW-1278">Translocase</keyword>
<dbReference type="InterPro" id="IPR017871">
    <property type="entry name" value="ABC_transporter-like_CS"/>
</dbReference>
<name>A0A1N6R1K3_9FIRM</name>
<dbReference type="PANTHER" id="PTHR43875:SF15">
    <property type="entry name" value="TREHALOSE IMPORT ATP-BINDING PROTEIN SUGC"/>
    <property type="match status" value="1"/>
</dbReference>
<evidence type="ECO:0000256" key="6">
    <source>
        <dbReference type="ARBA" id="ARBA00023136"/>
    </source>
</evidence>
<keyword evidence="1" id="KW-0813">Transport</keyword>
<dbReference type="PROSITE" id="PS00211">
    <property type="entry name" value="ABC_TRANSPORTER_1"/>
    <property type="match status" value="1"/>
</dbReference>
<evidence type="ECO:0000259" key="7">
    <source>
        <dbReference type="PROSITE" id="PS50893"/>
    </source>
</evidence>
<evidence type="ECO:0000256" key="1">
    <source>
        <dbReference type="ARBA" id="ARBA00022448"/>
    </source>
</evidence>
<evidence type="ECO:0000313" key="8">
    <source>
        <dbReference type="EMBL" id="SIQ22734.1"/>
    </source>
</evidence>
<evidence type="ECO:0000256" key="3">
    <source>
        <dbReference type="ARBA" id="ARBA00022741"/>
    </source>
</evidence>
<dbReference type="InterPro" id="IPR040582">
    <property type="entry name" value="OB_MalK-like"/>
</dbReference>
<dbReference type="InterPro" id="IPR003439">
    <property type="entry name" value="ABC_transporter-like_ATP-bd"/>
</dbReference>
<dbReference type="Gene3D" id="2.40.50.100">
    <property type="match status" value="1"/>
</dbReference>
<dbReference type="AlphaFoldDB" id="A0A1N6R1K3"/>
<keyword evidence="9" id="KW-1185">Reference proteome</keyword>
<dbReference type="Pfam" id="PF00005">
    <property type="entry name" value="ABC_tran"/>
    <property type="match status" value="1"/>
</dbReference>
<dbReference type="OrthoDB" id="9802264at2"/>
<feature type="domain" description="ABC transporter" evidence="7">
    <location>
        <begin position="7"/>
        <end position="237"/>
    </location>
</feature>
<dbReference type="FunFam" id="3.40.50.300:FF:000042">
    <property type="entry name" value="Maltose/maltodextrin ABC transporter, ATP-binding protein"/>
    <property type="match status" value="1"/>
</dbReference>
<dbReference type="Gene3D" id="3.40.50.300">
    <property type="entry name" value="P-loop containing nucleotide triphosphate hydrolases"/>
    <property type="match status" value="1"/>
</dbReference>
<reference evidence="9" key="1">
    <citation type="submission" date="2017-01" db="EMBL/GenBank/DDBJ databases">
        <authorList>
            <person name="Varghese N."/>
            <person name="Submissions S."/>
        </authorList>
    </citation>
    <scope>NUCLEOTIDE SEQUENCE [LARGE SCALE GENOMIC DNA]</scope>
    <source>
        <strain evidence="9">ATCC 700103</strain>
    </source>
</reference>
<protein>
    <submittedName>
        <fullName evidence="8">Carbohydrate ABC transporter ATP-binding protein, CUT1 family</fullName>
    </submittedName>
</protein>
<dbReference type="PROSITE" id="PS50893">
    <property type="entry name" value="ABC_TRANSPORTER_2"/>
    <property type="match status" value="1"/>
</dbReference>
<organism evidence="8 9">
    <name type="scientific">Halanaerobium kushneri</name>
    <dbReference type="NCBI Taxonomy" id="56779"/>
    <lineage>
        <taxon>Bacteria</taxon>
        <taxon>Bacillati</taxon>
        <taxon>Bacillota</taxon>
        <taxon>Clostridia</taxon>
        <taxon>Halanaerobiales</taxon>
        <taxon>Halanaerobiaceae</taxon>
        <taxon>Halanaerobium</taxon>
    </lineage>
</organism>
<dbReference type="RefSeq" id="WP_076543801.1">
    <property type="nucleotide sequence ID" value="NZ_FTNC01000002.1"/>
</dbReference>
<dbReference type="GO" id="GO:0016887">
    <property type="term" value="F:ATP hydrolysis activity"/>
    <property type="evidence" value="ECO:0007669"/>
    <property type="project" value="InterPro"/>
</dbReference>
<keyword evidence="4 8" id="KW-0067">ATP-binding</keyword>
<accession>A0A1N6R1K3</accession>
<dbReference type="InterPro" id="IPR027417">
    <property type="entry name" value="P-loop_NTPase"/>
</dbReference>
<dbReference type="SMART" id="SM00382">
    <property type="entry name" value="AAA"/>
    <property type="match status" value="1"/>
</dbReference>
<dbReference type="InterPro" id="IPR015855">
    <property type="entry name" value="ABC_transpr_MalK-like"/>
</dbReference>
<dbReference type="Proteomes" id="UP000185669">
    <property type="component" value="Unassembled WGS sequence"/>
</dbReference>
<dbReference type="EMBL" id="FTNC01000002">
    <property type="protein sequence ID" value="SIQ22734.1"/>
    <property type="molecule type" value="Genomic_DNA"/>
</dbReference>
<dbReference type="Pfam" id="PF17912">
    <property type="entry name" value="OB_MalK"/>
    <property type="match status" value="1"/>
</dbReference>
<dbReference type="SUPFAM" id="SSF52540">
    <property type="entry name" value="P-loop containing nucleoside triphosphate hydrolases"/>
    <property type="match status" value="1"/>
</dbReference>
<keyword evidence="2" id="KW-1003">Cell membrane</keyword>
<evidence type="ECO:0000313" key="9">
    <source>
        <dbReference type="Proteomes" id="UP000185669"/>
    </source>
</evidence>
<dbReference type="InterPro" id="IPR003593">
    <property type="entry name" value="AAA+_ATPase"/>
</dbReference>
<dbReference type="GO" id="GO:0140359">
    <property type="term" value="F:ABC-type transporter activity"/>
    <property type="evidence" value="ECO:0007669"/>
    <property type="project" value="InterPro"/>
</dbReference>
<evidence type="ECO:0000256" key="5">
    <source>
        <dbReference type="ARBA" id="ARBA00022967"/>
    </source>
</evidence>
<dbReference type="SUPFAM" id="SSF50331">
    <property type="entry name" value="MOP-like"/>
    <property type="match status" value="1"/>
</dbReference>
<dbReference type="InterPro" id="IPR012340">
    <property type="entry name" value="NA-bd_OB-fold"/>
</dbReference>
<dbReference type="GO" id="GO:0055052">
    <property type="term" value="C:ATP-binding cassette (ABC) transporter complex, substrate-binding subunit-containing"/>
    <property type="evidence" value="ECO:0007669"/>
    <property type="project" value="TreeGrafter"/>
</dbReference>